<protein>
    <submittedName>
        <fullName evidence="3">Uncharacterized protein</fullName>
    </submittedName>
</protein>
<keyword evidence="2" id="KW-1133">Transmembrane helix</keyword>
<feature type="transmembrane region" description="Helical" evidence="2">
    <location>
        <begin position="23"/>
        <end position="45"/>
    </location>
</feature>
<dbReference type="PROSITE" id="PS51257">
    <property type="entry name" value="PROKAR_LIPOPROTEIN"/>
    <property type="match status" value="1"/>
</dbReference>
<evidence type="ECO:0000256" key="1">
    <source>
        <dbReference type="SAM" id="MobiDB-lite"/>
    </source>
</evidence>
<keyword evidence="4" id="KW-1185">Reference proteome</keyword>
<name>A0ABD0KI86_9CAEN</name>
<evidence type="ECO:0000313" key="3">
    <source>
        <dbReference type="EMBL" id="KAK7486783.1"/>
    </source>
</evidence>
<evidence type="ECO:0000313" key="4">
    <source>
        <dbReference type="Proteomes" id="UP001519460"/>
    </source>
</evidence>
<dbReference type="Proteomes" id="UP001519460">
    <property type="component" value="Unassembled WGS sequence"/>
</dbReference>
<reference evidence="3 4" key="1">
    <citation type="journal article" date="2023" name="Sci. Data">
        <title>Genome assembly of the Korean intertidal mud-creeper Batillaria attramentaria.</title>
        <authorList>
            <person name="Patra A.K."/>
            <person name="Ho P.T."/>
            <person name="Jun S."/>
            <person name="Lee S.J."/>
            <person name="Kim Y."/>
            <person name="Won Y.J."/>
        </authorList>
    </citation>
    <scope>NUCLEOTIDE SEQUENCE [LARGE SCALE GENOMIC DNA]</scope>
    <source>
        <strain evidence="3">Wonlab-2016</strain>
    </source>
</reference>
<keyword evidence="2" id="KW-0472">Membrane</keyword>
<dbReference type="EMBL" id="JACVVK020000173">
    <property type="protein sequence ID" value="KAK7486783.1"/>
    <property type="molecule type" value="Genomic_DNA"/>
</dbReference>
<gene>
    <name evidence="3" type="ORF">BaRGS_00021930</name>
</gene>
<feature type="region of interest" description="Disordered" evidence="1">
    <location>
        <begin position="164"/>
        <end position="187"/>
    </location>
</feature>
<keyword evidence="2" id="KW-0812">Transmembrane</keyword>
<organism evidence="3 4">
    <name type="scientific">Batillaria attramentaria</name>
    <dbReference type="NCBI Taxonomy" id="370345"/>
    <lineage>
        <taxon>Eukaryota</taxon>
        <taxon>Metazoa</taxon>
        <taxon>Spiralia</taxon>
        <taxon>Lophotrochozoa</taxon>
        <taxon>Mollusca</taxon>
        <taxon>Gastropoda</taxon>
        <taxon>Caenogastropoda</taxon>
        <taxon>Sorbeoconcha</taxon>
        <taxon>Cerithioidea</taxon>
        <taxon>Batillariidae</taxon>
        <taxon>Batillaria</taxon>
    </lineage>
</organism>
<proteinExistence type="predicted"/>
<dbReference type="AlphaFoldDB" id="A0ABD0KI86"/>
<comment type="caution">
    <text evidence="3">The sequence shown here is derived from an EMBL/GenBank/DDBJ whole genome shotgun (WGS) entry which is preliminary data.</text>
</comment>
<sequence>MRVVVVVDDEDGRNEYPRLSDSFQMTTLMMMIVGCTNILSHGYVFQMMMMIAGLANIPSLGYLPDDDDDSRTSNSPPPHHLGPHTKFSLYLFLVSKHVLQCLLFHGQHVETWLHARQRMKATRATIARLEDDYKLMRETRRPGPFSFGLQFLRRGRPRLRAHLHEGEQQGACTPFPPDSVRRDQRAA</sequence>
<evidence type="ECO:0000256" key="2">
    <source>
        <dbReference type="SAM" id="Phobius"/>
    </source>
</evidence>
<accession>A0ABD0KI86</accession>